<sequence length="429" mass="48071">MPSRHTAENLSAKLIDAVETWGLNGKVSACVHDNARNIVAANSPERVNWDSVPCFAHTLQLAVNDGFNVFVHRVIVAAGRLVRHFNHSTPACKALEAKQEQMKLPKHQLIQSCKTRWNSVCDMFGRLLEQRWAVTAVLSDRTVTRLQDARTLEMRDEYWQIMVEIAPVLETLKCATTIMSTEKNVSISNIYPITFSLLNTHLMRAEDDGQRVTEFKAKVRQSLSGRMKVDTDDLVTKPALIASVLDPRHKHLPFFAQTEKEAAKSKLIEMCAPLAGADEVSAAQAGDMQRSQSNAMMLLLGGDYSTPRQATDDPEAEVDIYMRDDPPSLDINPLEWWKANERRFPRLATLARRYLCIPGTSVPSERVFSAAGLTVNRLRSRLTPQHWAHSDANLFSARSRMDFAKLALLKKIAFLRKVQTSQGAPGEAL</sequence>
<reference evidence="2 3" key="1">
    <citation type="submission" date="2018-10" db="EMBL/GenBank/DDBJ databases">
        <title>Genome assembly for a Yunnan-Guizhou Plateau 3E fish, Anabarilius grahami (Regan), and its evolutionary and genetic applications.</title>
        <authorList>
            <person name="Jiang W."/>
        </authorList>
    </citation>
    <scope>NUCLEOTIDE SEQUENCE [LARGE SCALE GENOMIC DNA]</scope>
    <source>
        <strain evidence="2">AG-KIZ</strain>
        <tissue evidence="2">Muscle</tissue>
    </source>
</reference>
<accession>A0A3N0XFY2</accession>
<dbReference type="AlphaFoldDB" id="A0A3N0XFY2"/>
<name>A0A3N0XFY2_ANAGA</name>
<feature type="domain" description="HAT C-terminal dimerisation" evidence="1">
    <location>
        <begin position="323"/>
        <end position="386"/>
    </location>
</feature>
<gene>
    <name evidence="2" type="ORF">DPX16_12356</name>
</gene>
<evidence type="ECO:0000259" key="1">
    <source>
        <dbReference type="Pfam" id="PF05699"/>
    </source>
</evidence>
<dbReference type="PANTHER" id="PTHR46481:SF9">
    <property type="entry name" value="ZINC FINGER BED DOMAIN-CONTAINING PROTEIN 1-LIKE"/>
    <property type="match status" value="1"/>
</dbReference>
<dbReference type="OrthoDB" id="1607513at2759"/>
<dbReference type="GO" id="GO:0046983">
    <property type="term" value="F:protein dimerization activity"/>
    <property type="evidence" value="ECO:0007669"/>
    <property type="project" value="InterPro"/>
</dbReference>
<dbReference type="SUPFAM" id="SSF53098">
    <property type="entry name" value="Ribonuclease H-like"/>
    <property type="match status" value="1"/>
</dbReference>
<evidence type="ECO:0000313" key="3">
    <source>
        <dbReference type="Proteomes" id="UP000281406"/>
    </source>
</evidence>
<comment type="caution">
    <text evidence="2">The sequence shown here is derived from an EMBL/GenBank/DDBJ whole genome shotgun (WGS) entry which is preliminary data.</text>
</comment>
<protein>
    <submittedName>
        <fullName evidence="2">Zinc finger BED domain-containing protein 1</fullName>
    </submittedName>
</protein>
<dbReference type="EMBL" id="RJVU01075544">
    <property type="protein sequence ID" value="ROI16238.1"/>
    <property type="molecule type" value="Genomic_DNA"/>
</dbReference>
<keyword evidence="3" id="KW-1185">Reference proteome</keyword>
<dbReference type="PANTHER" id="PTHR46481">
    <property type="entry name" value="ZINC FINGER BED DOMAIN-CONTAINING PROTEIN 4"/>
    <property type="match status" value="1"/>
</dbReference>
<dbReference type="InterPro" id="IPR052035">
    <property type="entry name" value="ZnF_BED_domain_contain"/>
</dbReference>
<proteinExistence type="predicted"/>
<dbReference type="InterPro" id="IPR012337">
    <property type="entry name" value="RNaseH-like_sf"/>
</dbReference>
<dbReference type="InterPro" id="IPR008906">
    <property type="entry name" value="HATC_C_dom"/>
</dbReference>
<evidence type="ECO:0000313" key="2">
    <source>
        <dbReference type="EMBL" id="ROI16238.1"/>
    </source>
</evidence>
<dbReference type="Pfam" id="PF05699">
    <property type="entry name" value="Dimer_Tnp_hAT"/>
    <property type="match status" value="1"/>
</dbReference>
<dbReference type="Proteomes" id="UP000281406">
    <property type="component" value="Unassembled WGS sequence"/>
</dbReference>
<organism evidence="2 3">
    <name type="scientific">Anabarilius grahami</name>
    <name type="common">Kanglang fish</name>
    <name type="synonym">Barilius grahami</name>
    <dbReference type="NCBI Taxonomy" id="495550"/>
    <lineage>
        <taxon>Eukaryota</taxon>
        <taxon>Metazoa</taxon>
        <taxon>Chordata</taxon>
        <taxon>Craniata</taxon>
        <taxon>Vertebrata</taxon>
        <taxon>Euteleostomi</taxon>
        <taxon>Actinopterygii</taxon>
        <taxon>Neopterygii</taxon>
        <taxon>Teleostei</taxon>
        <taxon>Ostariophysi</taxon>
        <taxon>Cypriniformes</taxon>
        <taxon>Xenocyprididae</taxon>
        <taxon>Xenocypridinae</taxon>
        <taxon>Xenocypridinae incertae sedis</taxon>
        <taxon>Anabarilius</taxon>
    </lineage>
</organism>